<sequence>MSAEDRLLAAFLGLAIVDRPELAALQSNTPVTVPLAARTPPPPEPEPQDEQPRPDVRAMLADLQAAMPELPVGAPGWEATRPAWPDSWFNNHDPGDVVACRRLWASALLACIRDRIHEMTVHEERRFGAARVGAGWIGSRDFHEMCALADVDGVAVAERLARIDEDPALRDRILKEGAHKSHSAAGSVHD</sequence>
<keyword evidence="3" id="KW-1185">Reference proteome</keyword>
<feature type="region of interest" description="Disordered" evidence="1">
    <location>
        <begin position="33"/>
        <end position="53"/>
    </location>
</feature>
<dbReference type="AlphaFoldDB" id="A0A1M5DJW9"/>
<organism evidence="2 3">
    <name type="scientific">Loktanella atrilutea</name>
    <dbReference type="NCBI Taxonomy" id="366533"/>
    <lineage>
        <taxon>Bacteria</taxon>
        <taxon>Pseudomonadati</taxon>
        <taxon>Pseudomonadota</taxon>
        <taxon>Alphaproteobacteria</taxon>
        <taxon>Rhodobacterales</taxon>
        <taxon>Roseobacteraceae</taxon>
        <taxon>Loktanella</taxon>
    </lineage>
</organism>
<dbReference type="Proteomes" id="UP000183987">
    <property type="component" value="Unassembled WGS sequence"/>
</dbReference>
<dbReference type="RefSeq" id="WP_143155468.1">
    <property type="nucleotide sequence ID" value="NZ_FQUE01000010.1"/>
</dbReference>
<gene>
    <name evidence="2" type="ORF">SAMN05444339_11017</name>
</gene>
<dbReference type="EMBL" id="FQUE01000010">
    <property type="protein sequence ID" value="SHF67052.1"/>
    <property type="molecule type" value="Genomic_DNA"/>
</dbReference>
<accession>A0A1M5DJW9</accession>
<evidence type="ECO:0000313" key="2">
    <source>
        <dbReference type="EMBL" id="SHF67052.1"/>
    </source>
</evidence>
<name>A0A1M5DJW9_LOKAT</name>
<dbReference type="STRING" id="366533.SAMN05444339_11017"/>
<reference evidence="3" key="1">
    <citation type="submission" date="2016-11" db="EMBL/GenBank/DDBJ databases">
        <authorList>
            <person name="Varghese N."/>
            <person name="Submissions S."/>
        </authorList>
    </citation>
    <scope>NUCLEOTIDE SEQUENCE [LARGE SCALE GENOMIC DNA]</scope>
    <source>
        <strain evidence="3">DSM 29326</strain>
    </source>
</reference>
<proteinExistence type="predicted"/>
<dbReference type="OrthoDB" id="7874956at2"/>
<evidence type="ECO:0000256" key="1">
    <source>
        <dbReference type="SAM" id="MobiDB-lite"/>
    </source>
</evidence>
<protein>
    <submittedName>
        <fullName evidence="2">Uncharacterized protein</fullName>
    </submittedName>
</protein>
<evidence type="ECO:0000313" key="3">
    <source>
        <dbReference type="Proteomes" id="UP000183987"/>
    </source>
</evidence>